<keyword evidence="6 13" id="KW-0812">Transmembrane</keyword>
<evidence type="ECO:0000256" key="1">
    <source>
        <dbReference type="ARBA" id="ARBA00001970"/>
    </source>
</evidence>
<evidence type="ECO:0000256" key="10">
    <source>
        <dbReference type="ARBA" id="ARBA00023004"/>
    </source>
</evidence>
<evidence type="ECO:0000256" key="3">
    <source>
        <dbReference type="ARBA" id="ARBA00022448"/>
    </source>
</evidence>
<feature type="transmembrane region" description="Helical" evidence="13">
    <location>
        <begin position="20"/>
        <end position="37"/>
    </location>
</feature>
<feature type="transmembrane region" description="Helical" evidence="13">
    <location>
        <begin position="57"/>
        <end position="75"/>
    </location>
</feature>
<dbReference type="PANTHER" id="PTHR30529">
    <property type="entry name" value="CYTOCHROME B561"/>
    <property type="match status" value="1"/>
</dbReference>
<gene>
    <name evidence="15" type="ORF">GT347_12865</name>
</gene>
<feature type="transmembrane region" description="Helical" evidence="13">
    <location>
        <begin position="87"/>
        <end position="108"/>
    </location>
</feature>
<keyword evidence="11 13" id="KW-0472">Membrane</keyword>
<dbReference type="InterPro" id="IPR016174">
    <property type="entry name" value="Di-haem_cyt_TM"/>
</dbReference>
<keyword evidence="7" id="KW-0479">Metal-binding</keyword>
<evidence type="ECO:0000256" key="5">
    <source>
        <dbReference type="ARBA" id="ARBA00022617"/>
    </source>
</evidence>
<feature type="transmembrane region" description="Helical" evidence="13">
    <location>
        <begin position="160"/>
        <end position="181"/>
    </location>
</feature>
<dbReference type="GO" id="GO:0009055">
    <property type="term" value="F:electron transfer activity"/>
    <property type="evidence" value="ECO:0007669"/>
    <property type="project" value="InterPro"/>
</dbReference>
<evidence type="ECO:0000256" key="9">
    <source>
        <dbReference type="ARBA" id="ARBA00022989"/>
    </source>
</evidence>
<keyword evidence="4" id="KW-1003">Cell membrane</keyword>
<evidence type="ECO:0000256" key="2">
    <source>
        <dbReference type="ARBA" id="ARBA00004651"/>
    </source>
</evidence>
<evidence type="ECO:0000256" key="8">
    <source>
        <dbReference type="ARBA" id="ARBA00022982"/>
    </source>
</evidence>
<dbReference type="InterPro" id="IPR052168">
    <property type="entry name" value="Cytochrome_b561_oxidase"/>
</dbReference>
<dbReference type="EMBL" id="CP047650">
    <property type="protein sequence ID" value="QHI98803.1"/>
    <property type="molecule type" value="Genomic_DNA"/>
</dbReference>
<dbReference type="GO" id="GO:0022904">
    <property type="term" value="P:respiratory electron transport chain"/>
    <property type="evidence" value="ECO:0007669"/>
    <property type="project" value="InterPro"/>
</dbReference>
<comment type="cofactor">
    <cofactor evidence="1">
        <name>heme b</name>
        <dbReference type="ChEBI" id="CHEBI:60344"/>
    </cofactor>
</comment>
<dbReference type="PANTHER" id="PTHR30529:SF6">
    <property type="entry name" value="BLL0291 PROTEIN"/>
    <property type="match status" value="1"/>
</dbReference>
<keyword evidence="3" id="KW-0813">Transport</keyword>
<dbReference type="RefSeq" id="WP_160552332.1">
    <property type="nucleotide sequence ID" value="NZ_CP047650.1"/>
</dbReference>
<name>A0A857J6E2_9BURK</name>
<evidence type="ECO:0000313" key="16">
    <source>
        <dbReference type="Proteomes" id="UP000464787"/>
    </source>
</evidence>
<evidence type="ECO:0000256" key="7">
    <source>
        <dbReference type="ARBA" id="ARBA00022723"/>
    </source>
</evidence>
<dbReference type="KEGG" id="xyk:GT347_12865"/>
<dbReference type="Pfam" id="PF01292">
    <property type="entry name" value="Ni_hydr_CYTB"/>
    <property type="match status" value="1"/>
</dbReference>
<keyword evidence="10" id="KW-0408">Iron</keyword>
<evidence type="ECO:0000256" key="11">
    <source>
        <dbReference type="ARBA" id="ARBA00023136"/>
    </source>
</evidence>
<dbReference type="GO" id="GO:0020037">
    <property type="term" value="F:heme binding"/>
    <property type="evidence" value="ECO:0007669"/>
    <property type="project" value="TreeGrafter"/>
</dbReference>
<keyword evidence="5" id="KW-0349">Heme</keyword>
<keyword evidence="8" id="KW-0249">Electron transport</keyword>
<dbReference type="InterPro" id="IPR011577">
    <property type="entry name" value="Cyt_b561_bac/Ni-Hgenase"/>
</dbReference>
<evidence type="ECO:0000256" key="12">
    <source>
        <dbReference type="ARBA" id="ARBA00037975"/>
    </source>
</evidence>
<evidence type="ECO:0000256" key="13">
    <source>
        <dbReference type="SAM" id="Phobius"/>
    </source>
</evidence>
<evidence type="ECO:0000256" key="6">
    <source>
        <dbReference type="ARBA" id="ARBA00022692"/>
    </source>
</evidence>
<comment type="subcellular location">
    <subcellularLocation>
        <location evidence="2">Cell membrane</location>
        <topology evidence="2">Multi-pass membrane protein</topology>
    </subcellularLocation>
</comment>
<dbReference type="SUPFAM" id="SSF81342">
    <property type="entry name" value="Transmembrane di-heme cytochromes"/>
    <property type="match status" value="1"/>
</dbReference>
<protein>
    <submittedName>
        <fullName evidence="15">Cytochrome b</fullName>
    </submittedName>
</protein>
<organism evidence="15 16">
    <name type="scientific">Xylophilus rhododendri</name>
    <dbReference type="NCBI Taxonomy" id="2697032"/>
    <lineage>
        <taxon>Bacteria</taxon>
        <taxon>Pseudomonadati</taxon>
        <taxon>Pseudomonadota</taxon>
        <taxon>Betaproteobacteria</taxon>
        <taxon>Burkholderiales</taxon>
        <taxon>Xylophilus</taxon>
    </lineage>
</organism>
<evidence type="ECO:0000259" key="14">
    <source>
        <dbReference type="Pfam" id="PF01292"/>
    </source>
</evidence>
<dbReference type="Proteomes" id="UP000464787">
    <property type="component" value="Chromosome"/>
</dbReference>
<sequence length="196" mass="22072">MSPAPSSTLLQAGYTRPAIVLHWLIAAAMVANVAIILSVEHLPDDWVRPAVDTHKSFGITVLGLALLRLLWRIGHRPPALPGACARWEVVAAHIVHVLLYLVMFWMPLSGWLHDSAWNEAATHPMKLFGTIGWPRVGFIENLAPDVKEPLHTLFGQLHTWGAYVLYGLLFLHIAGALKHQFFDREAVLRRMWFKRA</sequence>
<dbReference type="AlphaFoldDB" id="A0A857J6E2"/>
<evidence type="ECO:0000313" key="15">
    <source>
        <dbReference type="EMBL" id="QHI98803.1"/>
    </source>
</evidence>
<feature type="domain" description="Cytochrome b561 bacterial/Ni-hydrogenase" evidence="14">
    <location>
        <begin position="14"/>
        <end position="193"/>
    </location>
</feature>
<accession>A0A857J6E2</accession>
<evidence type="ECO:0000256" key="4">
    <source>
        <dbReference type="ARBA" id="ARBA00022475"/>
    </source>
</evidence>
<keyword evidence="9 13" id="KW-1133">Transmembrane helix</keyword>
<reference evidence="15 16" key="1">
    <citation type="submission" date="2020-01" db="EMBL/GenBank/DDBJ databases">
        <title>Genome sequencing of strain KACC 21265.</title>
        <authorList>
            <person name="Heo J."/>
            <person name="Kim S.-J."/>
            <person name="Kim J.-S."/>
            <person name="Hong S.-B."/>
            <person name="Kwon S.-W."/>
        </authorList>
    </citation>
    <scope>NUCLEOTIDE SEQUENCE [LARGE SCALE GENOMIC DNA]</scope>
    <source>
        <strain evidence="15 16">KACC 21265</strain>
    </source>
</reference>
<comment type="similarity">
    <text evidence="12">Belongs to the cytochrome b561 family.</text>
</comment>
<dbReference type="GO" id="GO:0046872">
    <property type="term" value="F:metal ion binding"/>
    <property type="evidence" value="ECO:0007669"/>
    <property type="project" value="UniProtKB-KW"/>
</dbReference>
<dbReference type="GO" id="GO:0005886">
    <property type="term" value="C:plasma membrane"/>
    <property type="evidence" value="ECO:0007669"/>
    <property type="project" value="UniProtKB-SubCell"/>
</dbReference>
<keyword evidence="16" id="KW-1185">Reference proteome</keyword>
<proteinExistence type="inferred from homology"/>